<dbReference type="RefSeq" id="WP_271195315.1">
    <property type="nucleotide sequence ID" value="NZ_BSFN01000005.1"/>
</dbReference>
<evidence type="ECO:0000313" key="2">
    <source>
        <dbReference type="EMBL" id="GLK89108.1"/>
    </source>
</evidence>
<sequence length="189" mass="20161">MTPALPHKQHGAALLVALVMLLLITLLATSSLRDSTLQNRLSGTVAERQHAANAAESALREGERRLQALANTGVSSLGSTDCTASIGALAATVKNLCILASDRYADSSVAGTDWWTAATYATDYLGSNSDASFTNTPRWNTAYIGTSTTDLETLQQGKGTYFYRVSAAARADGKRFPVVRQSVYRITVQ</sequence>
<evidence type="ECO:0000259" key="1">
    <source>
        <dbReference type="Pfam" id="PF14341"/>
    </source>
</evidence>
<proteinExistence type="predicted"/>
<dbReference type="Proteomes" id="UP001143328">
    <property type="component" value="Unassembled WGS sequence"/>
</dbReference>
<dbReference type="AlphaFoldDB" id="A0A9W6K8W0"/>
<name>A0A9W6K8W0_9PSED</name>
<reference evidence="2" key="2">
    <citation type="submission" date="2023-01" db="EMBL/GenBank/DDBJ databases">
        <authorList>
            <person name="Sun Q."/>
            <person name="Evtushenko L."/>
        </authorList>
    </citation>
    <scope>NUCLEOTIDE SEQUENCE</scope>
    <source>
        <strain evidence="2">VKM B-2935</strain>
    </source>
</reference>
<dbReference type="EMBL" id="BSFN01000005">
    <property type="protein sequence ID" value="GLK89108.1"/>
    <property type="molecule type" value="Genomic_DNA"/>
</dbReference>
<gene>
    <name evidence="2" type="primary">pilX</name>
    <name evidence="2" type="ORF">GCM10017655_21700</name>
</gene>
<organism evidence="2 3">
    <name type="scientific">Pseudomonas turukhanskensis</name>
    <dbReference type="NCBI Taxonomy" id="1806536"/>
    <lineage>
        <taxon>Bacteria</taxon>
        <taxon>Pseudomonadati</taxon>
        <taxon>Pseudomonadota</taxon>
        <taxon>Gammaproteobacteria</taxon>
        <taxon>Pseudomonadales</taxon>
        <taxon>Pseudomonadaceae</taxon>
        <taxon>Pseudomonas</taxon>
    </lineage>
</organism>
<protein>
    <submittedName>
        <fullName evidence="2">Type 4 fimbrial biogenesis protein PilX</fullName>
    </submittedName>
</protein>
<dbReference type="InterPro" id="IPR025746">
    <property type="entry name" value="PilX_N_dom"/>
</dbReference>
<reference evidence="2" key="1">
    <citation type="journal article" date="2014" name="Int. J. Syst. Evol. Microbiol.">
        <title>Complete genome sequence of Corynebacterium casei LMG S-19264T (=DSM 44701T), isolated from a smear-ripened cheese.</title>
        <authorList>
            <consortium name="US DOE Joint Genome Institute (JGI-PGF)"/>
            <person name="Walter F."/>
            <person name="Albersmeier A."/>
            <person name="Kalinowski J."/>
            <person name="Ruckert C."/>
        </authorList>
    </citation>
    <scope>NUCLEOTIDE SEQUENCE</scope>
    <source>
        <strain evidence="2">VKM B-2935</strain>
    </source>
</reference>
<accession>A0A9W6K8W0</accession>
<evidence type="ECO:0000313" key="3">
    <source>
        <dbReference type="Proteomes" id="UP001143328"/>
    </source>
</evidence>
<keyword evidence="3" id="KW-1185">Reference proteome</keyword>
<comment type="caution">
    <text evidence="2">The sequence shown here is derived from an EMBL/GenBank/DDBJ whole genome shotgun (WGS) entry which is preliminary data.</text>
</comment>
<dbReference type="Pfam" id="PF14341">
    <property type="entry name" value="PilX_N"/>
    <property type="match status" value="1"/>
</dbReference>
<feature type="domain" description="Type 4 fimbrial biogenesis protein PilX N-terminal" evidence="1">
    <location>
        <begin position="11"/>
        <end position="60"/>
    </location>
</feature>